<evidence type="ECO:0000313" key="1">
    <source>
        <dbReference type="EMBL" id="MFK2874144.1"/>
    </source>
</evidence>
<dbReference type="Proteomes" id="UP001620405">
    <property type="component" value="Unassembled WGS sequence"/>
</dbReference>
<dbReference type="Gene3D" id="2.60.120.620">
    <property type="entry name" value="q2cbj1_9rhob like domain"/>
    <property type="match status" value="1"/>
</dbReference>
<accession>A0ABW8IXR5</accession>
<dbReference type="RefSeq" id="WP_284401324.1">
    <property type="nucleotide sequence ID" value="NZ_BSNQ01000009.1"/>
</dbReference>
<dbReference type="EMBL" id="JADIKG010000012">
    <property type="protein sequence ID" value="MFK2874144.1"/>
    <property type="molecule type" value="Genomic_DNA"/>
</dbReference>
<reference evidence="1 2" key="1">
    <citation type="submission" date="2020-10" db="EMBL/GenBank/DDBJ databases">
        <title>Phylogeny of dyella-like bacteria.</title>
        <authorList>
            <person name="Fu J."/>
        </authorList>
    </citation>
    <scope>NUCLEOTIDE SEQUENCE [LARGE SCALE GENOMIC DNA]</scope>
    <source>
        <strain evidence="1 2">DHOB07</strain>
    </source>
</reference>
<gene>
    <name evidence="1" type="ORF">ISP13_11420</name>
</gene>
<name>A0ABW8IXR5_9GAMM</name>
<protein>
    <recommendedName>
        <fullName evidence="3">Phytanoyl-CoA dioxygenase (PhyH)</fullName>
    </recommendedName>
</protein>
<evidence type="ECO:0008006" key="3">
    <source>
        <dbReference type="Google" id="ProtNLM"/>
    </source>
</evidence>
<sequence>MSLSDEGVMLQYETIEKDVLQARAWASEGRFAEAIASLRRCNKRFQDVRYEQLLAQWQYEAYVANPPQASNTSAWPVEVDDVFAGSSGLPEIHAGQLNAHTLAAGIRYHGALIVRGLLSEPKAMEMAAGVQRALDACGQWHQKNQPTFDSPWYWRLPLPDDCELAPARLWVEGAGGVWTADSPRMLFELSEVFDQRGVIDAIAQYFGERPLLSVGKSTLRCVPSTIRVADWHQDGAFMGGDIRSVNVWLSLSHCGEDASGLEVLPRRLPTVLPTGTHGANFDWSVGPGMVDLAGEGMATVSPVFAPGDVMLFDHFFLHRTGIPAAIAKDRYAIESWFFAPSAYPSQQVPLWL</sequence>
<comment type="caution">
    <text evidence="1">The sequence shown here is derived from an EMBL/GenBank/DDBJ whole genome shotgun (WGS) entry which is preliminary data.</text>
</comment>
<dbReference type="SUPFAM" id="SSF51197">
    <property type="entry name" value="Clavaminate synthase-like"/>
    <property type="match status" value="1"/>
</dbReference>
<organism evidence="1 2">
    <name type="scientific">Dyella lipolytica</name>
    <dbReference type="NCBI Taxonomy" id="1867835"/>
    <lineage>
        <taxon>Bacteria</taxon>
        <taxon>Pseudomonadati</taxon>
        <taxon>Pseudomonadota</taxon>
        <taxon>Gammaproteobacteria</taxon>
        <taxon>Lysobacterales</taxon>
        <taxon>Rhodanobacteraceae</taxon>
        <taxon>Dyella</taxon>
    </lineage>
</organism>
<keyword evidence="2" id="KW-1185">Reference proteome</keyword>
<evidence type="ECO:0000313" key="2">
    <source>
        <dbReference type="Proteomes" id="UP001620405"/>
    </source>
</evidence>
<proteinExistence type="predicted"/>